<keyword evidence="3" id="KW-1185">Reference proteome</keyword>
<evidence type="ECO:0000256" key="1">
    <source>
        <dbReference type="SAM" id="MobiDB-lite"/>
    </source>
</evidence>
<feature type="compositionally biased region" description="Low complexity" evidence="1">
    <location>
        <begin position="620"/>
        <end position="642"/>
    </location>
</feature>
<accession>A0A2T7A387</accession>
<dbReference type="AlphaFoldDB" id="A0A2T7A387"/>
<feature type="region of interest" description="Disordered" evidence="1">
    <location>
        <begin position="595"/>
        <end position="678"/>
    </location>
</feature>
<sequence>MGQVDPFQVLNIYEIAMIVEFLPPVDVVRLRRVSSVWDRVLSSDYICKVALQAHFPHSKETRELYERNALATKQPNSRDNVMELDGEVPQTSKKSGKSGKKNGRPRPRRSLELQSILASRFNKSQSREVSEVSLGFSRATYRLHTRAMAKPTKVHKYRLHHICDRGFASTAHYLFWCESNRKIWQQKIGEGISGRRGLKLGSVGNRIAHVHQITAVENVPGRNGSGLVVLLFREVLTWGLEMAALDYETDEVVWKVSLHDNPNSLQRTKGWVHYLTQVQVPVPTNGGGVTQEYRYTLVVHCLLTGKVLTRTALHDSWPRQKRSGYPNNLPECPGAYTVFPVSNVEGVVPQKMVVAFEDKGSRIPGEEVPKKAAYKVLVYSLGRKIGEEASLLKEIDLERSGIEIGTGLLEKAIRIEFSSQPKSNKERPNLMIIESKSHPHLVPPKTRNSTEKLEYPTLSVWTLETVNFDILEIRRYQSRYAEDEIRPAVESRIGAHAIPVAEHTRMEALNVDSGVSWIIFDENKSPVKATSSDISDDESEDEARPVFRPATRIWHPPTGQNPPMSARIDTVGYEEVADGTLNGIWWEGVKEESAFSHQMSMTPEGCRKRKRSDSVSIERPSSSASNSSGSSSGASSAPTASTIYPRASFTSNSMTPSGSTTSPRERWFKQVSRHKLQQPEIMRRRRRQNLGEEEEDWGMMPVRTNPTIFLGGNSRGDTTSGLEADGDERYLVVLTRVKGWTSMALCLDFEPEW</sequence>
<feature type="compositionally biased region" description="Polar residues" evidence="1">
    <location>
        <begin position="648"/>
        <end position="662"/>
    </location>
</feature>
<name>A0A2T7A387_TUBBO</name>
<evidence type="ECO:0000313" key="2">
    <source>
        <dbReference type="EMBL" id="PUU82170.1"/>
    </source>
</evidence>
<reference evidence="2 3" key="1">
    <citation type="submission" date="2017-04" db="EMBL/GenBank/DDBJ databases">
        <title>Draft genome sequence of Tuber borchii Vittad., a whitish edible truffle.</title>
        <authorList>
            <consortium name="DOE Joint Genome Institute"/>
            <person name="Murat C."/>
            <person name="Kuo A."/>
            <person name="Barry K.W."/>
            <person name="Clum A."/>
            <person name="Dockter R.B."/>
            <person name="Fauchery L."/>
            <person name="Iotti M."/>
            <person name="Kohler A."/>
            <person name="Labutti K."/>
            <person name="Lindquist E.A."/>
            <person name="Lipzen A."/>
            <person name="Ohm R.A."/>
            <person name="Wang M."/>
            <person name="Grigoriev I.V."/>
            <person name="Zambonelli A."/>
            <person name="Martin F.M."/>
        </authorList>
    </citation>
    <scope>NUCLEOTIDE SEQUENCE [LARGE SCALE GENOMIC DNA]</scope>
    <source>
        <strain evidence="2 3">Tbo3840</strain>
    </source>
</reference>
<organism evidence="2 3">
    <name type="scientific">Tuber borchii</name>
    <name type="common">White truffle</name>
    <dbReference type="NCBI Taxonomy" id="42251"/>
    <lineage>
        <taxon>Eukaryota</taxon>
        <taxon>Fungi</taxon>
        <taxon>Dikarya</taxon>
        <taxon>Ascomycota</taxon>
        <taxon>Pezizomycotina</taxon>
        <taxon>Pezizomycetes</taxon>
        <taxon>Pezizales</taxon>
        <taxon>Tuberaceae</taxon>
        <taxon>Tuber</taxon>
    </lineage>
</organism>
<dbReference type="SUPFAM" id="SSF81383">
    <property type="entry name" value="F-box domain"/>
    <property type="match status" value="1"/>
</dbReference>
<dbReference type="InterPro" id="IPR036047">
    <property type="entry name" value="F-box-like_dom_sf"/>
</dbReference>
<comment type="caution">
    <text evidence="2">The sequence shown here is derived from an EMBL/GenBank/DDBJ whole genome shotgun (WGS) entry which is preliminary data.</text>
</comment>
<dbReference type="EMBL" id="NESQ01000032">
    <property type="protein sequence ID" value="PUU82170.1"/>
    <property type="molecule type" value="Genomic_DNA"/>
</dbReference>
<evidence type="ECO:0008006" key="4">
    <source>
        <dbReference type="Google" id="ProtNLM"/>
    </source>
</evidence>
<feature type="region of interest" description="Disordered" evidence="1">
    <location>
        <begin position="71"/>
        <end position="109"/>
    </location>
</feature>
<dbReference type="OrthoDB" id="5334391at2759"/>
<gene>
    <name evidence="2" type="ORF">B9Z19DRAFT_1061992</name>
</gene>
<feature type="compositionally biased region" description="Basic residues" evidence="1">
    <location>
        <begin position="94"/>
        <end position="108"/>
    </location>
</feature>
<proteinExistence type="predicted"/>
<dbReference type="Proteomes" id="UP000244722">
    <property type="component" value="Unassembled WGS sequence"/>
</dbReference>
<evidence type="ECO:0000313" key="3">
    <source>
        <dbReference type="Proteomes" id="UP000244722"/>
    </source>
</evidence>
<protein>
    <recommendedName>
        <fullName evidence="4">F-box domain-containing protein</fullName>
    </recommendedName>
</protein>